<name>A0A084SNK5_9BACT</name>
<feature type="region of interest" description="Disordered" evidence="1">
    <location>
        <begin position="924"/>
        <end position="944"/>
    </location>
</feature>
<feature type="transmembrane region" description="Helical" evidence="2">
    <location>
        <begin position="628"/>
        <end position="648"/>
    </location>
</feature>
<dbReference type="EMBL" id="JPMI01000227">
    <property type="protein sequence ID" value="KFA90040.1"/>
    <property type="molecule type" value="Genomic_DNA"/>
</dbReference>
<feature type="transmembrane region" description="Helical" evidence="2">
    <location>
        <begin position="709"/>
        <end position="732"/>
    </location>
</feature>
<feature type="transmembrane region" description="Helical" evidence="2">
    <location>
        <begin position="589"/>
        <end position="608"/>
    </location>
</feature>
<keyword evidence="2" id="KW-1133">Transmembrane helix</keyword>
<feature type="transmembrane region" description="Helical" evidence="2">
    <location>
        <begin position="668"/>
        <end position="689"/>
    </location>
</feature>
<protein>
    <recommendedName>
        <fullName evidence="3">Novel STAND NTPase 1 domain-containing protein</fullName>
    </recommendedName>
</protein>
<organism evidence="4 5">
    <name type="scientific">Archangium violaceum Cb vi76</name>
    <dbReference type="NCBI Taxonomy" id="1406225"/>
    <lineage>
        <taxon>Bacteria</taxon>
        <taxon>Pseudomonadati</taxon>
        <taxon>Myxococcota</taxon>
        <taxon>Myxococcia</taxon>
        <taxon>Myxococcales</taxon>
        <taxon>Cystobacterineae</taxon>
        <taxon>Archangiaceae</taxon>
        <taxon>Archangium</taxon>
    </lineage>
</organism>
<evidence type="ECO:0000256" key="1">
    <source>
        <dbReference type="SAM" id="MobiDB-lite"/>
    </source>
</evidence>
<dbReference type="RefSeq" id="WP_043403525.1">
    <property type="nucleotide sequence ID" value="NZ_JPMI01000227.1"/>
</dbReference>
<dbReference type="Pfam" id="PF20703">
    <property type="entry name" value="nSTAND1"/>
    <property type="match status" value="1"/>
</dbReference>
<feature type="transmembrane region" description="Helical" evidence="2">
    <location>
        <begin position="784"/>
        <end position="807"/>
    </location>
</feature>
<gene>
    <name evidence="4" type="ORF">Q664_31185</name>
</gene>
<feature type="domain" description="Novel STAND NTPase 1" evidence="3">
    <location>
        <begin position="13"/>
        <end position="375"/>
    </location>
</feature>
<reference evidence="4 5" key="1">
    <citation type="submission" date="2014-07" db="EMBL/GenBank/DDBJ databases">
        <title>Draft Genome Sequence of Gephyronic Acid Producer, Cystobacter violaceus Strain Cb vi76.</title>
        <authorList>
            <person name="Stevens D.C."/>
            <person name="Young J."/>
            <person name="Carmichael R."/>
            <person name="Tan J."/>
            <person name="Taylor R.E."/>
        </authorList>
    </citation>
    <scope>NUCLEOTIDE SEQUENCE [LARGE SCALE GENOMIC DNA]</scope>
    <source>
        <strain evidence="4 5">Cb vi76</strain>
    </source>
</reference>
<proteinExistence type="predicted"/>
<feature type="compositionally biased region" description="Pro residues" evidence="1">
    <location>
        <begin position="926"/>
        <end position="943"/>
    </location>
</feature>
<dbReference type="Proteomes" id="UP000028547">
    <property type="component" value="Unassembled WGS sequence"/>
</dbReference>
<evidence type="ECO:0000313" key="4">
    <source>
        <dbReference type="EMBL" id="KFA90040.1"/>
    </source>
</evidence>
<dbReference type="AlphaFoldDB" id="A0A084SNK5"/>
<sequence length="1128" mass="126442">MNEDACQEPTGTPFKYFDHFEEHEQCLFAGREDEIQEVLTGVARGRTFVLYGPSGVGKTSLLLAGLFPLWRQRGFHPLRVRILESPVEELCAALASELQCPELAREKAPHLLVELSARQPLIIVLDQFEQFFIRFKHRPQEREDFIAFLGRIYREAAANVRLVFCLQDDSYARLEELRAELPDLTQHGLRLPPLTAYGARQAIIRPLLQVGAHYDEAFVNALVDQLAGWQLEPFVLQVVCGELYRDSVERRERPVRLTREDLERMGGVAGILQGHSRYLAAKLSAERLLLFRGVLVGLITSEHTRRTARVEDLLAGITRMEPGETREVLQRLVARRLVRVVNRPDGTWYELMHEKLVAIIEKWLDEDPEFTRFRMTCHLVSSLSEDTQWRADPHWLLTAEQLAERVDPWKERLRLGEEATEFILRSSLHAHADTIAYWASRHDEFGPGRTTELLLKLLEHPDPAVRVGAALACARLEDGSGRLTTRCLKLALEAPDKETRRAAGSSFARLMRPEDAATLQRALTVPEQRVRALEVMADLDEAGRSFRAAPARERLRARLIVRRRRVERNQPLIQRRAAIGALTGAKMTLVWVLTIGLALMFVLFITVYPQQVTLHWYRDFLRNSFGVVLVLVPFVLVPIGMLIGWRVARRTAILLALHGHEHWGYPTFRSGTIMLSSVLLSCLGLLFLVERSAVVDALSLRVGVPSWLLLPLIVLASSFGAWMLTWLLVALASHCIPEKARAPIIYLWAFLGSACLPIAFEMFLSRSILWAGSWDRDLPALVSFVAAVSSVIASFQSFVVTCALAVARKRLGADQPSPRRFAIRLARVGLVLTALLVVGSSIFFWGADTLPFRLPLVLGQELSLEGAVWKVRDTDYFTIQGPGSESFAMSVQGGDVRTRLLLDGIDVTEGSILVSARPRVLAAITPEPPNPDPDPDSPAPELPPRVRYHYGLAEEPIQWSAPERVDGQHWTLLSLPLYSLPSTPLGDAQWQARVESVLPPDWRKEGAVVLVHPVLLHLSGMEKGRCLGVFGSSDRVSGFMNALVIRNRDDSALVPPPNSQAELFLDAFRVAPGPGGHWSLSMTVSPSRDVDPQQCVPVRGLSMVMEDGRKEPRLSGDTSWMLVAMKMY</sequence>
<keyword evidence="2" id="KW-0472">Membrane</keyword>
<accession>A0A084SNK5</accession>
<feature type="transmembrane region" description="Helical" evidence="2">
    <location>
        <begin position="828"/>
        <end position="847"/>
    </location>
</feature>
<dbReference type="InterPro" id="IPR011989">
    <property type="entry name" value="ARM-like"/>
</dbReference>
<dbReference type="InterPro" id="IPR049052">
    <property type="entry name" value="nSTAND1"/>
</dbReference>
<feature type="transmembrane region" description="Helical" evidence="2">
    <location>
        <begin position="744"/>
        <end position="764"/>
    </location>
</feature>
<keyword evidence="2" id="KW-0812">Transmembrane</keyword>
<dbReference type="Gene3D" id="1.25.10.10">
    <property type="entry name" value="Leucine-rich Repeat Variant"/>
    <property type="match status" value="1"/>
</dbReference>
<evidence type="ECO:0000313" key="5">
    <source>
        <dbReference type="Proteomes" id="UP000028547"/>
    </source>
</evidence>
<dbReference type="Pfam" id="PF13646">
    <property type="entry name" value="HEAT_2"/>
    <property type="match status" value="1"/>
</dbReference>
<evidence type="ECO:0000256" key="2">
    <source>
        <dbReference type="SAM" id="Phobius"/>
    </source>
</evidence>
<dbReference type="SUPFAM" id="SSF48371">
    <property type="entry name" value="ARM repeat"/>
    <property type="match status" value="1"/>
</dbReference>
<dbReference type="Gene3D" id="3.40.50.300">
    <property type="entry name" value="P-loop containing nucleotide triphosphate hydrolases"/>
    <property type="match status" value="1"/>
</dbReference>
<dbReference type="InterPro" id="IPR027417">
    <property type="entry name" value="P-loop_NTPase"/>
</dbReference>
<dbReference type="SUPFAM" id="SSF52540">
    <property type="entry name" value="P-loop containing nucleoside triphosphate hydrolases"/>
    <property type="match status" value="1"/>
</dbReference>
<evidence type="ECO:0000259" key="3">
    <source>
        <dbReference type="Pfam" id="PF20703"/>
    </source>
</evidence>
<comment type="caution">
    <text evidence="4">The sequence shown here is derived from an EMBL/GenBank/DDBJ whole genome shotgun (WGS) entry which is preliminary data.</text>
</comment>
<dbReference type="InterPro" id="IPR016024">
    <property type="entry name" value="ARM-type_fold"/>
</dbReference>